<dbReference type="Gene3D" id="3.30.710.10">
    <property type="entry name" value="Potassium Channel Kv1.1, Chain A"/>
    <property type="match status" value="1"/>
</dbReference>
<evidence type="ECO:0000313" key="1">
    <source>
        <dbReference type="EMBL" id="CAF2938302.1"/>
    </source>
</evidence>
<organism evidence="1 2">
    <name type="scientific">Lepeophtheirus salmonis</name>
    <name type="common">Salmon louse</name>
    <name type="synonym">Caligus salmonis</name>
    <dbReference type="NCBI Taxonomy" id="72036"/>
    <lineage>
        <taxon>Eukaryota</taxon>
        <taxon>Metazoa</taxon>
        <taxon>Ecdysozoa</taxon>
        <taxon>Arthropoda</taxon>
        <taxon>Crustacea</taxon>
        <taxon>Multicrustacea</taxon>
        <taxon>Hexanauplia</taxon>
        <taxon>Copepoda</taxon>
        <taxon>Siphonostomatoida</taxon>
        <taxon>Caligidae</taxon>
        <taxon>Lepeophtheirus</taxon>
    </lineage>
</organism>
<evidence type="ECO:0000313" key="2">
    <source>
        <dbReference type="Proteomes" id="UP000675881"/>
    </source>
</evidence>
<dbReference type="PROSITE" id="PS50097">
    <property type="entry name" value="BTB"/>
    <property type="match status" value="1"/>
</dbReference>
<accession>A0A7R8CUP2</accession>
<dbReference type="GO" id="GO:0005829">
    <property type="term" value="C:cytosol"/>
    <property type="evidence" value="ECO:0007669"/>
    <property type="project" value="TreeGrafter"/>
</dbReference>
<dbReference type="SUPFAM" id="SSF54695">
    <property type="entry name" value="POZ domain"/>
    <property type="match status" value="1"/>
</dbReference>
<dbReference type="Pfam" id="PF00651">
    <property type="entry name" value="BTB"/>
    <property type="match status" value="1"/>
</dbReference>
<dbReference type="AlphaFoldDB" id="A0A7R8CUP2"/>
<dbReference type="OrthoDB" id="636773at2759"/>
<sequence>MFMGGFEESVRGIVHIHVPDVDPYTFKALLAYLYLDKISLNETIVFELLYCSKKYMLPFLTKECIKYICSIVKANNAILLMSKTKVYDCPEFWDKCWDVISKFPDFREILKRSKAVFFDAALRWATHQLSVKDEKNEEEDPRILGWRKREMLGTALNYICFQKMSFREIAELVVPSCVLSSIELVNLFVSKALMDH</sequence>
<keyword evidence="2" id="KW-1185">Reference proteome</keyword>
<dbReference type="Proteomes" id="UP000675881">
    <property type="component" value="Chromosome 5"/>
</dbReference>
<gene>
    <name evidence="1" type="ORF">LSAA_10785</name>
</gene>
<reference evidence="1" key="1">
    <citation type="submission" date="2021-02" db="EMBL/GenBank/DDBJ databases">
        <authorList>
            <person name="Bekaert M."/>
        </authorList>
    </citation>
    <scope>NUCLEOTIDE SEQUENCE</scope>
    <source>
        <strain evidence="1">IoA-00</strain>
    </source>
</reference>
<proteinExistence type="predicted"/>
<dbReference type="EMBL" id="HG994584">
    <property type="protein sequence ID" value="CAF2938302.1"/>
    <property type="molecule type" value="Genomic_DNA"/>
</dbReference>
<dbReference type="InterPro" id="IPR011333">
    <property type="entry name" value="SKP1/BTB/POZ_sf"/>
</dbReference>
<dbReference type="PANTHER" id="PTHR45774">
    <property type="entry name" value="BTB/POZ DOMAIN-CONTAINING"/>
    <property type="match status" value="1"/>
</dbReference>
<protein>
    <submittedName>
        <fullName evidence="1">BTBD3_6</fullName>
    </submittedName>
</protein>
<dbReference type="GO" id="GO:0022008">
    <property type="term" value="P:neurogenesis"/>
    <property type="evidence" value="ECO:0007669"/>
    <property type="project" value="TreeGrafter"/>
</dbReference>
<dbReference type="PANTHER" id="PTHR45774:SF4">
    <property type="entry name" value="AXUNDEAD, ISOFORM F"/>
    <property type="match status" value="1"/>
</dbReference>
<dbReference type="InterPro" id="IPR000210">
    <property type="entry name" value="BTB/POZ_dom"/>
</dbReference>
<name>A0A7R8CUP2_LEPSM</name>